<name>A0ABR9XQL0_9CHLB</name>
<reference evidence="2 3" key="1">
    <citation type="journal article" date="2020" name="Microorganisms">
        <title>Simultaneous Genome Sequencing of Prosthecochloris ethylica and Desulfuromonas acetoxidans within a Syntrophic Mixture Reveals Unique Pili and Protein Interactions.</title>
        <authorList>
            <person name="Kyndt J.A."/>
            <person name="Van Beeumen J.J."/>
            <person name="Meyer T.E."/>
        </authorList>
    </citation>
    <scope>NUCLEOTIDE SEQUENCE [LARGE SCALE GENOMIC DNA]</scope>
    <source>
        <strain evidence="2 3">N3</strain>
    </source>
</reference>
<proteinExistence type="predicted"/>
<keyword evidence="2" id="KW-0547">Nucleotide-binding</keyword>
<keyword evidence="2" id="KW-0067">ATP-binding</keyword>
<sequence>MSLSWAQLESTPLLDLVGQGENVHTEFKRLVHSPWKIAKSIVAFANTEGGVILIGVDDDRRITGIHSEKEMLEVIHDAVRFHVEPAVDIETVVEEYRRRLVLLVFIPESTLKPHYHITREDKGKTPGTVTGKQVYTRVGSHNKAASRDRICLMESAERPLKISFGASEKLLLDHLEHHGSITAQEFSTLAGLPLQTALQKLVSMVRAGAIILCSKGQHSYYALP</sequence>
<gene>
    <name evidence="2" type="ORF">INT08_03785</name>
</gene>
<evidence type="ECO:0000259" key="1">
    <source>
        <dbReference type="Pfam" id="PF04326"/>
    </source>
</evidence>
<protein>
    <submittedName>
        <fullName evidence="2">ATP-binding protein</fullName>
    </submittedName>
</protein>
<dbReference type="Pfam" id="PF04326">
    <property type="entry name" value="SLFN_AlbA_2"/>
    <property type="match status" value="1"/>
</dbReference>
<dbReference type="Gene3D" id="3.30.950.30">
    <property type="entry name" value="Schlafen, AAA domain"/>
    <property type="match status" value="1"/>
</dbReference>
<dbReference type="PANTHER" id="PTHR30595">
    <property type="entry name" value="GLPR-RELATED TRANSCRIPTIONAL REPRESSOR"/>
    <property type="match status" value="1"/>
</dbReference>
<dbReference type="GO" id="GO:0005524">
    <property type="term" value="F:ATP binding"/>
    <property type="evidence" value="ECO:0007669"/>
    <property type="project" value="UniProtKB-KW"/>
</dbReference>
<dbReference type="EMBL" id="JADGII010000004">
    <property type="protein sequence ID" value="MBF0636301.1"/>
    <property type="molecule type" value="Genomic_DNA"/>
</dbReference>
<evidence type="ECO:0000313" key="3">
    <source>
        <dbReference type="Proteomes" id="UP000619838"/>
    </source>
</evidence>
<accession>A0ABR9XQL0</accession>
<dbReference type="InterPro" id="IPR038461">
    <property type="entry name" value="Schlafen_AlbA_2_dom_sf"/>
</dbReference>
<organism evidence="2 3">
    <name type="scientific">Prosthecochloris ethylica</name>
    <dbReference type="NCBI Taxonomy" id="2743976"/>
    <lineage>
        <taxon>Bacteria</taxon>
        <taxon>Pseudomonadati</taxon>
        <taxon>Chlorobiota</taxon>
        <taxon>Chlorobiia</taxon>
        <taxon>Chlorobiales</taxon>
        <taxon>Chlorobiaceae</taxon>
        <taxon>Prosthecochloris</taxon>
    </lineage>
</organism>
<evidence type="ECO:0000313" key="2">
    <source>
        <dbReference type="EMBL" id="MBF0636301.1"/>
    </source>
</evidence>
<feature type="domain" description="Schlafen AlbA-2" evidence="1">
    <location>
        <begin position="21"/>
        <end position="145"/>
    </location>
</feature>
<keyword evidence="3" id="KW-1185">Reference proteome</keyword>
<dbReference type="InterPro" id="IPR007421">
    <property type="entry name" value="Schlafen_AlbA_2_dom"/>
</dbReference>
<dbReference type="PANTHER" id="PTHR30595:SF6">
    <property type="entry name" value="SCHLAFEN ALBA-2 DOMAIN-CONTAINING PROTEIN"/>
    <property type="match status" value="1"/>
</dbReference>
<comment type="caution">
    <text evidence="2">The sequence shown here is derived from an EMBL/GenBank/DDBJ whole genome shotgun (WGS) entry which is preliminary data.</text>
</comment>
<dbReference type="Proteomes" id="UP000619838">
    <property type="component" value="Unassembled WGS sequence"/>
</dbReference>
<dbReference type="RefSeq" id="WP_114608025.1">
    <property type="nucleotide sequence ID" value="NZ_JABVZQ010000001.1"/>
</dbReference>